<name>A0A0B7NWK4_9FUNG</name>
<dbReference type="STRING" id="35722.A0A0B7NWK4"/>
<gene>
    <name evidence="1" type="primary">PARPA_14069.1 scaffold 47526</name>
</gene>
<dbReference type="Proteomes" id="UP000054107">
    <property type="component" value="Unassembled WGS sequence"/>
</dbReference>
<keyword evidence="2" id="KW-1185">Reference proteome</keyword>
<dbReference type="AlphaFoldDB" id="A0A0B7NWK4"/>
<proteinExistence type="predicted"/>
<sequence length="212" mass="24751">MLNLTKLPTMTEKAQLLQAQFLLRSLNLPLDTLLSRLLPHVRLSSSNSNWYRLSKSSLWRQCQATADSITRRSIRQMSLKLRNETLARHRAAPSHTLLTHCRPTVCIDPILWLPMTQCERSRCLRWRLGWLPSDYSTVCPLHPNRSLTKSHAIQCLRMHHRLMMLETIDDPLSFLLNLLPTRRPKPTSKGTPWTIRWPATCTILFELDFLQH</sequence>
<reference evidence="1 2" key="1">
    <citation type="submission" date="2014-09" db="EMBL/GenBank/DDBJ databases">
        <authorList>
            <person name="Ellenberger Sabrina"/>
        </authorList>
    </citation>
    <scope>NUCLEOTIDE SEQUENCE [LARGE SCALE GENOMIC DNA]</scope>
    <source>
        <strain evidence="1 2">CBS 412.66</strain>
    </source>
</reference>
<dbReference type="EMBL" id="LN734067">
    <property type="protein sequence ID" value="CEP19753.1"/>
    <property type="molecule type" value="Genomic_DNA"/>
</dbReference>
<dbReference type="OrthoDB" id="2278309at2759"/>
<protein>
    <submittedName>
        <fullName evidence="1">Uncharacterized protein</fullName>
    </submittedName>
</protein>
<organism evidence="1 2">
    <name type="scientific">Parasitella parasitica</name>
    <dbReference type="NCBI Taxonomy" id="35722"/>
    <lineage>
        <taxon>Eukaryota</taxon>
        <taxon>Fungi</taxon>
        <taxon>Fungi incertae sedis</taxon>
        <taxon>Mucoromycota</taxon>
        <taxon>Mucoromycotina</taxon>
        <taxon>Mucoromycetes</taxon>
        <taxon>Mucorales</taxon>
        <taxon>Mucorineae</taxon>
        <taxon>Mucoraceae</taxon>
        <taxon>Parasitella</taxon>
    </lineage>
</organism>
<accession>A0A0B7NWK4</accession>
<evidence type="ECO:0000313" key="2">
    <source>
        <dbReference type="Proteomes" id="UP000054107"/>
    </source>
</evidence>
<evidence type="ECO:0000313" key="1">
    <source>
        <dbReference type="EMBL" id="CEP19753.1"/>
    </source>
</evidence>